<dbReference type="GO" id="GO:0050660">
    <property type="term" value="F:flavin adenine dinucleotide binding"/>
    <property type="evidence" value="ECO:0007669"/>
    <property type="project" value="InterPro"/>
</dbReference>
<dbReference type="InterPro" id="IPR036188">
    <property type="entry name" value="FAD/NAD-bd_sf"/>
</dbReference>
<dbReference type="SUPFAM" id="SSF54373">
    <property type="entry name" value="FAD-linked reductases, C-terminal domain"/>
    <property type="match status" value="1"/>
</dbReference>
<comment type="cofactor">
    <cofactor evidence="1">
        <name>FAD</name>
        <dbReference type="ChEBI" id="CHEBI:57692"/>
    </cofactor>
</comment>
<proteinExistence type="predicted"/>
<reference evidence="6" key="1">
    <citation type="submission" date="2023-06" db="EMBL/GenBank/DDBJ databases">
        <title>Comparative genomics of Bacillaceae isolates and their secondary metabolite potential.</title>
        <authorList>
            <person name="Song L."/>
            <person name="Nielsen L.J."/>
            <person name="Mohite O."/>
            <person name="Xu X."/>
            <person name="Weber T."/>
            <person name="Kovacs A.T."/>
        </authorList>
    </citation>
    <scope>NUCLEOTIDE SEQUENCE</scope>
    <source>
        <strain evidence="6">G1S1</strain>
    </source>
</reference>
<dbReference type="AlphaFoldDB" id="A0AAJ1QI35"/>
<feature type="domain" description="FAD dependent oxidoreductase" evidence="5">
    <location>
        <begin position="6"/>
        <end position="362"/>
    </location>
</feature>
<dbReference type="PANTHER" id="PTHR10961:SF7">
    <property type="entry name" value="FAD DEPENDENT OXIDOREDUCTASE DOMAIN-CONTAINING PROTEIN"/>
    <property type="match status" value="1"/>
</dbReference>
<evidence type="ECO:0000256" key="2">
    <source>
        <dbReference type="ARBA" id="ARBA00022630"/>
    </source>
</evidence>
<dbReference type="EMBL" id="JAUCFI010000001">
    <property type="protein sequence ID" value="MDM5281771.1"/>
    <property type="molecule type" value="Genomic_DNA"/>
</dbReference>
<sequence>MSTHYDVIVIGLGAMGSTAAYQLAKRGQRVLGLEQFGPAHDQGSSHGGSRIIRQSYFEDPAYVPLLLRAYELWDEIKRESGEEIMTVTGGLMMGPPDSLTVSGSIKSSKQWDLAYEVLEATDIRGRFPVFTPSPNTIALYEEKAGFVRPERSVYTHLLHAEKHGADLRFFESVQSWEAHPSGEGVRVVTNNGTYEAGKVVISAGAWAPQILKDLGVNLQVERHIQMFFEPTRGIEPFRVGNQPIYIWEADDNVQLYGFPSVGIGAEGAKVAFFRKGKPCTPETIDRNVHNDEVDMMREYLAQGIPQLNGRFLQGKTCMYTNTPDEHFVISAHPNHPQVAVAAGFSGHGFKFASVVGEILADLVIDGKTNHPIDLFSPQRFAYQ</sequence>
<protein>
    <submittedName>
        <fullName evidence="6">N-methyl-L-tryptophan oxidase</fullName>
        <ecNumber evidence="6">1.5.3.2</ecNumber>
    </submittedName>
</protein>
<dbReference type="NCBIfam" id="NF008425">
    <property type="entry name" value="PRK11259.1"/>
    <property type="match status" value="1"/>
</dbReference>
<evidence type="ECO:0000256" key="4">
    <source>
        <dbReference type="ARBA" id="ARBA00023002"/>
    </source>
</evidence>
<evidence type="ECO:0000256" key="3">
    <source>
        <dbReference type="ARBA" id="ARBA00022827"/>
    </source>
</evidence>
<dbReference type="GO" id="GO:0050131">
    <property type="term" value="F:N-methyl-L-amino-acid oxidase activity"/>
    <property type="evidence" value="ECO:0007669"/>
    <property type="project" value="UniProtKB-EC"/>
</dbReference>
<dbReference type="InterPro" id="IPR006076">
    <property type="entry name" value="FAD-dep_OxRdtase"/>
</dbReference>
<evidence type="ECO:0000259" key="5">
    <source>
        <dbReference type="Pfam" id="PF01266"/>
    </source>
</evidence>
<dbReference type="Pfam" id="PF01266">
    <property type="entry name" value="DAO"/>
    <property type="match status" value="1"/>
</dbReference>
<evidence type="ECO:0000256" key="1">
    <source>
        <dbReference type="ARBA" id="ARBA00001974"/>
    </source>
</evidence>
<dbReference type="Gene3D" id="3.30.9.10">
    <property type="entry name" value="D-Amino Acid Oxidase, subunit A, domain 2"/>
    <property type="match status" value="1"/>
</dbReference>
<dbReference type="InterPro" id="IPR045170">
    <property type="entry name" value="MTOX"/>
</dbReference>
<keyword evidence="4 6" id="KW-0560">Oxidoreductase</keyword>
<name>A0AAJ1QI35_9BACI</name>
<comment type="caution">
    <text evidence="6">The sequence shown here is derived from an EMBL/GenBank/DDBJ whole genome shotgun (WGS) entry which is preliminary data.</text>
</comment>
<dbReference type="GO" id="GO:0008115">
    <property type="term" value="F:sarcosine oxidase activity"/>
    <property type="evidence" value="ECO:0007669"/>
    <property type="project" value="TreeGrafter"/>
</dbReference>
<evidence type="ECO:0000313" key="6">
    <source>
        <dbReference type="EMBL" id="MDM5281771.1"/>
    </source>
</evidence>
<dbReference type="RefSeq" id="WP_202186471.1">
    <property type="nucleotide sequence ID" value="NZ_JAUCFI010000001.1"/>
</dbReference>
<dbReference type="EC" id="1.5.3.2" evidence="6"/>
<dbReference type="Proteomes" id="UP001238973">
    <property type="component" value="Unassembled WGS sequence"/>
</dbReference>
<dbReference type="Gene3D" id="3.50.50.60">
    <property type="entry name" value="FAD/NAD(P)-binding domain"/>
    <property type="match status" value="1"/>
</dbReference>
<gene>
    <name evidence="6" type="primary">solA</name>
    <name evidence="6" type="ORF">QUF85_00020</name>
</gene>
<evidence type="ECO:0000313" key="7">
    <source>
        <dbReference type="Proteomes" id="UP001238973"/>
    </source>
</evidence>
<dbReference type="SUPFAM" id="SSF51905">
    <property type="entry name" value="FAD/NAD(P)-binding domain"/>
    <property type="match status" value="1"/>
</dbReference>
<dbReference type="PANTHER" id="PTHR10961">
    <property type="entry name" value="PEROXISOMAL SARCOSINE OXIDASE"/>
    <property type="match status" value="1"/>
</dbReference>
<keyword evidence="3" id="KW-0274">FAD</keyword>
<keyword evidence="2" id="KW-0285">Flavoprotein</keyword>
<accession>A0AAJ1QI35</accession>
<organism evidence="6 7">
    <name type="scientific">Peribacillus frigoritolerans</name>
    <dbReference type="NCBI Taxonomy" id="450367"/>
    <lineage>
        <taxon>Bacteria</taxon>
        <taxon>Bacillati</taxon>
        <taxon>Bacillota</taxon>
        <taxon>Bacilli</taxon>
        <taxon>Bacillales</taxon>
        <taxon>Bacillaceae</taxon>
        <taxon>Peribacillus</taxon>
    </lineage>
</organism>